<reference evidence="4" key="1">
    <citation type="journal article" date="2014" name="Int. J. Syst. Evol. Microbiol.">
        <title>Complete genome sequence of Corynebacterium casei LMG S-19264T (=DSM 44701T), isolated from a smear-ripened cheese.</title>
        <authorList>
            <consortium name="US DOE Joint Genome Institute (JGI-PGF)"/>
            <person name="Walter F."/>
            <person name="Albersmeier A."/>
            <person name="Kalinowski J."/>
            <person name="Ruckert C."/>
        </authorList>
    </citation>
    <scope>NUCLEOTIDE SEQUENCE</scope>
    <source>
        <strain evidence="4">CGMCC 1.15388</strain>
    </source>
</reference>
<dbReference type="PANTHER" id="PTHR43685">
    <property type="entry name" value="GLYCOSYLTRANSFERASE"/>
    <property type="match status" value="1"/>
</dbReference>
<evidence type="ECO:0000256" key="1">
    <source>
        <dbReference type="SAM" id="MobiDB-lite"/>
    </source>
</evidence>
<protein>
    <recommendedName>
        <fullName evidence="6">Glycosyltransferase 2-like domain-containing protein</fullName>
    </recommendedName>
</protein>
<feature type="region of interest" description="Disordered" evidence="1">
    <location>
        <begin position="1"/>
        <end position="20"/>
    </location>
</feature>
<dbReference type="Pfam" id="PF00535">
    <property type="entry name" value="Glycos_transf_2"/>
    <property type="match status" value="1"/>
</dbReference>
<evidence type="ECO:0000259" key="3">
    <source>
        <dbReference type="Pfam" id="PF13524"/>
    </source>
</evidence>
<feature type="domain" description="Glycosyltransferase 2-like" evidence="2">
    <location>
        <begin position="582"/>
        <end position="696"/>
    </location>
</feature>
<evidence type="ECO:0008006" key="6">
    <source>
        <dbReference type="Google" id="ProtNLM"/>
    </source>
</evidence>
<evidence type="ECO:0000313" key="4">
    <source>
        <dbReference type="EMBL" id="GGE68307.1"/>
    </source>
</evidence>
<sequence>MTARTSQLSHSLERVRQLQQNPSAEAVAQAGLLGPLRSAPFLRAVQQDKAGQHGQEEDAGALLDALLPDAGDLDGHGPDSHSSHSLGELGPAAPRLDLRVAVLADETLSGHLRGLCEAISWEADQTLNESADLVVLSPVTAEAFGEGVPAQLLPAGTPVIFWDYGFEDPSEQVLALAQRAAAVAAPSEEQVQRYEKLLAAQAVGGSRQPRVHLLPSAVNPLHHSPIGSRHAAGTAAACTVSFADAWMPEPAEQSGDHLQWILDAVIDAELPLALAADGSCPEGTDPLADLPIRHRPYVTSARSAAETAAVDRLTDIGITLSSVADSQSAVAPRVLQLLASGSFVLASYNQGVNSYLPEVHLANSQQDVADTLRSLTVEELRRVQADGIRKVFLEHHAAQQLRTLCGAAGLDVPELPETRVVAVADEVTDQLREALLVQQIRPVQDLISWERLQDYDEGYEVLLPVSSQRHYSPGYVTDHLAAFSYQSAKITAKLDAEAPEADVQAHRHHQGFAALDAPLELTAWWRPTTAELSPEALRTAAKTTRIYALDHLGHRRAEERRPVGVEDSSTARGPQDAGLDLTVVVPVYNNGGHLRHKAFASLRRSSVFSRMHILLVDDGSTDPFTVATIEELTTEWSNVTAYRHAPGGSGSASRPRNTGLELTETPYVTYLDPDNEMVEDGFARLLEQLQEHPDVDFAVGGMTIWSTGLRMQDYHQVLMDAFADCVDAEGTIEVPDDALARLQFRPFGIQTLAARTEWLQSLGLVQPLGAVGQDTYFFQQMLHYAQRIRTVTTPIHTYYAVVSNSTVNTINARYFDKYRALDEARSQWLREVGLLQTYNETRLERFTEQWHLPKLRRVPEDQWLEAAENLASILECYGPRSWKSTRIQSFFAQLEVARNKERKKG</sequence>
<dbReference type="EMBL" id="BMIS01000005">
    <property type="protein sequence ID" value="GGE68307.1"/>
    <property type="molecule type" value="Genomic_DNA"/>
</dbReference>
<feature type="domain" description="Spore protein YkvP/CgeB glycosyl transferase-like" evidence="3">
    <location>
        <begin position="306"/>
        <end position="405"/>
    </location>
</feature>
<dbReference type="AlphaFoldDB" id="A0A917AQZ5"/>
<dbReference type="PANTHER" id="PTHR43685:SF2">
    <property type="entry name" value="GLYCOSYLTRANSFERASE 2-LIKE DOMAIN-CONTAINING PROTEIN"/>
    <property type="match status" value="1"/>
</dbReference>
<dbReference type="InterPro" id="IPR050834">
    <property type="entry name" value="Glycosyltransf_2"/>
</dbReference>
<dbReference type="Gene3D" id="3.90.550.10">
    <property type="entry name" value="Spore Coat Polysaccharide Biosynthesis Protein SpsA, Chain A"/>
    <property type="match status" value="1"/>
</dbReference>
<evidence type="ECO:0000313" key="5">
    <source>
        <dbReference type="Proteomes" id="UP000633136"/>
    </source>
</evidence>
<dbReference type="SUPFAM" id="SSF53448">
    <property type="entry name" value="Nucleotide-diphospho-sugar transferases"/>
    <property type="match status" value="1"/>
</dbReference>
<dbReference type="Pfam" id="PF13524">
    <property type="entry name" value="Glyco_trans_1_2"/>
    <property type="match status" value="1"/>
</dbReference>
<feature type="compositionally biased region" description="Polar residues" evidence="1">
    <location>
        <begin position="1"/>
        <end position="10"/>
    </location>
</feature>
<dbReference type="CDD" id="cd00761">
    <property type="entry name" value="Glyco_tranf_GTA_type"/>
    <property type="match status" value="1"/>
</dbReference>
<feature type="compositionally biased region" description="Basic and acidic residues" evidence="1">
    <location>
        <begin position="73"/>
        <end position="82"/>
    </location>
</feature>
<dbReference type="InterPro" id="IPR001173">
    <property type="entry name" value="Glyco_trans_2-like"/>
</dbReference>
<name>A0A917AQZ5_9MICC</name>
<reference evidence="4" key="2">
    <citation type="submission" date="2020-09" db="EMBL/GenBank/DDBJ databases">
        <authorList>
            <person name="Sun Q."/>
            <person name="Zhou Y."/>
        </authorList>
    </citation>
    <scope>NUCLEOTIDE SEQUENCE</scope>
    <source>
        <strain evidence="4">CGMCC 1.15388</strain>
    </source>
</reference>
<organism evidence="4 5">
    <name type="scientific">Nesterenkonia cremea</name>
    <dbReference type="NCBI Taxonomy" id="1882340"/>
    <lineage>
        <taxon>Bacteria</taxon>
        <taxon>Bacillati</taxon>
        <taxon>Actinomycetota</taxon>
        <taxon>Actinomycetes</taxon>
        <taxon>Micrococcales</taxon>
        <taxon>Micrococcaceae</taxon>
        <taxon>Nesterenkonia</taxon>
    </lineage>
</organism>
<gene>
    <name evidence="4" type="ORF">GCM10011401_14610</name>
</gene>
<dbReference type="RefSeq" id="WP_188684192.1">
    <property type="nucleotide sequence ID" value="NZ_BMIS01000005.1"/>
</dbReference>
<evidence type="ECO:0000259" key="2">
    <source>
        <dbReference type="Pfam" id="PF00535"/>
    </source>
</evidence>
<feature type="region of interest" description="Disordered" evidence="1">
    <location>
        <begin position="67"/>
        <end position="89"/>
    </location>
</feature>
<keyword evidence="5" id="KW-1185">Reference proteome</keyword>
<accession>A0A917AQZ5</accession>
<dbReference type="Proteomes" id="UP000633136">
    <property type="component" value="Unassembled WGS sequence"/>
</dbReference>
<comment type="caution">
    <text evidence="4">The sequence shown here is derived from an EMBL/GenBank/DDBJ whole genome shotgun (WGS) entry which is preliminary data.</text>
</comment>
<dbReference type="InterPro" id="IPR055259">
    <property type="entry name" value="YkvP/CgeB_Glyco_trans-like"/>
</dbReference>
<proteinExistence type="predicted"/>
<dbReference type="InterPro" id="IPR029044">
    <property type="entry name" value="Nucleotide-diphossugar_trans"/>
</dbReference>